<sequence>MKFVQIMQEDKVIVACQEKERIIPIDQLAIKAFDQVKTLKDWIILQDKQPEMTLILKEAVTNYRGKYLASDEVTYAPVIHNPEKIICVGLNYRSHIIETKRKEEEFPEFFAKTTNSLNAHNQTVYFPKSVQKLDYEAELVIIVGKTAYEVSQAEANEYIWGYTIGNDFSARDLQKRRTQWYLGKGLDGFAPIGPYAVRKEDFNLQNAEICLKRNDLVVQKANVNQLIFKPDYLISHLSQYLTLKPGDIIFTGTPEGVILGQDSPDWLTDNEILTVTIEGIGSLTNQVKVKHQ</sequence>
<keyword evidence="5" id="KW-1185">Reference proteome</keyword>
<comment type="similarity">
    <text evidence="1">Belongs to the FAH family.</text>
</comment>
<evidence type="ECO:0000256" key="1">
    <source>
        <dbReference type="ARBA" id="ARBA00010211"/>
    </source>
</evidence>
<feature type="domain" description="Fumarylacetoacetase-like C-terminal" evidence="3">
    <location>
        <begin position="84"/>
        <end position="287"/>
    </location>
</feature>
<evidence type="ECO:0000313" key="4">
    <source>
        <dbReference type="EMBL" id="EOW84674.1"/>
    </source>
</evidence>
<organism evidence="4 5">
    <name type="scientific">Enterococcus columbae DSM 7374 = ATCC 51263</name>
    <dbReference type="NCBI Taxonomy" id="1121865"/>
    <lineage>
        <taxon>Bacteria</taxon>
        <taxon>Bacillati</taxon>
        <taxon>Bacillota</taxon>
        <taxon>Bacilli</taxon>
        <taxon>Lactobacillales</taxon>
        <taxon>Enterococcaceae</taxon>
        <taxon>Enterococcus</taxon>
    </lineage>
</organism>
<dbReference type="PATRIC" id="fig|1121865.3.peg.566"/>
<gene>
    <name evidence="4" type="ORF">I568_01170</name>
</gene>
<evidence type="ECO:0000313" key="5">
    <source>
        <dbReference type="Proteomes" id="UP000014113"/>
    </source>
</evidence>
<dbReference type="Gene3D" id="3.90.850.10">
    <property type="entry name" value="Fumarylacetoacetase-like, C-terminal domain"/>
    <property type="match status" value="1"/>
</dbReference>
<reference evidence="4 5" key="1">
    <citation type="submission" date="2013-03" db="EMBL/GenBank/DDBJ databases">
        <title>The Genome Sequence of Enterococcus columbae ATCC_51263 (PacBio/Illumina hybrid assembly).</title>
        <authorList>
            <consortium name="The Broad Institute Genomics Platform"/>
            <consortium name="The Broad Institute Genome Sequencing Center for Infectious Disease"/>
            <person name="Earl A."/>
            <person name="Russ C."/>
            <person name="Gilmore M."/>
            <person name="Surin D."/>
            <person name="Walker B."/>
            <person name="Young S."/>
            <person name="Zeng Q."/>
            <person name="Gargeya S."/>
            <person name="Fitzgerald M."/>
            <person name="Haas B."/>
            <person name="Abouelleil A."/>
            <person name="Allen A.W."/>
            <person name="Alvarado L."/>
            <person name="Arachchi H.M."/>
            <person name="Berlin A.M."/>
            <person name="Chapman S.B."/>
            <person name="Gainer-Dewar J."/>
            <person name="Goldberg J."/>
            <person name="Griggs A."/>
            <person name="Gujja S."/>
            <person name="Hansen M."/>
            <person name="Howarth C."/>
            <person name="Imamovic A."/>
            <person name="Ireland A."/>
            <person name="Larimer J."/>
            <person name="McCowan C."/>
            <person name="Murphy C."/>
            <person name="Pearson M."/>
            <person name="Poon T.W."/>
            <person name="Priest M."/>
            <person name="Roberts A."/>
            <person name="Saif S."/>
            <person name="Shea T."/>
            <person name="Sisk P."/>
            <person name="Sykes S."/>
            <person name="Wortman J."/>
            <person name="Nusbaum C."/>
            <person name="Birren B."/>
        </authorList>
    </citation>
    <scope>NUCLEOTIDE SEQUENCE [LARGE SCALE GENOMIC DNA]</scope>
    <source>
        <strain evidence="4 5">ATCC 51263</strain>
    </source>
</reference>
<dbReference type="InterPro" id="IPR051121">
    <property type="entry name" value="FAH"/>
</dbReference>
<dbReference type="GO" id="GO:0046872">
    <property type="term" value="F:metal ion binding"/>
    <property type="evidence" value="ECO:0007669"/>
    <property type="project" value="UniProtKB-KW"/>
</dbReference>
<protein>
    <recommendedName>
        <fullName evidence="3">Fumarylacetoacetase-like C-terminal domain-containing protein</fullName>
    </recommendedName>
</protein>
<accession>S1NUT1</accession>
<dbReference type="GO" id="GO:0019752">
    <property type="term" value="P:carboxylic acid metabolic process"/>
    <property type="evidence" value="ECO:0007669"/>
    <property type="project" value="UniProtKB-ARBA"/>
</dbReference>
<keyword evidence="2" id="KW-0479">Metal-binding</keyword>
<dbReference type="OrthoDB" id="9805307at2"/>
<dbReference type="GO" id="GO:0016853">
    <property type="term" value="F:isomerase activity"/>
    <property type="evidence" value="ECO:0007669"/>
    <property type="project" value="UniProtKB-ARBA"/>
</dbReference>
<name>S1NUT1_9ENTE</name>
<dbReference type="Proteomes" id="UP000014113">
    <property type="component" value="Unassembled WGS sequence"/>
</dbReference>
<dbReference type="AlphaFoldDB" id="S1NUT1"/>
<dbReference type="SUPFAM" id="SSF56529">
    <property type="entry name" value="FAH"/>
    <property type="match status" value="1"/>
</dbReference>
<dbReference type="EMBL" id="ASWJ01000004">
    <property type="protein sequence ID" value="EOW84674.1"/>
    <property type="molecule type" value="Genomic_DNA"/>
</dbReference>
<dbReference type="InterPro" id="IPR036663">
    <property type="entry name" value="Fumarylacetoacetase_C_sf"/>
</dbReference>
<dbReference type="PANTHER" id="PTHR42796:SF4">
    <property type="entry name" value="FUMARYLACETOACETATE HYDROLASE DOMAIN-CONTAINING PROTEIN 2A"/>
    <property type="match status" value="1"/>
</dbReference>
<dbReference type="RefSeq" id="WP_016182735.1">
    <property type="nucleotide sequence ID" value="NZ_JXKI01000014.1"/>
</dbReference>
<dbReference type="FunFam" id="3.90.850.10:FF:000002">
    <property type="entry name" value="2-hydroxyhepta-2,4-diene-1,7-dioate isomerase"/>
    <property type="match status" value="1"/>
</dbReference>
<comment type="caution">
    <text evidence="4">The sequence shown here is derived from an EMBL/GenBank/DDBJ whole genome shotgun (WGS) entry which is preliminary data.</text>
</comment>
<dbReference type="PANTHER" id="PTHR42796">
    <property type="entry name" value="FUMARYLACETOACETATE HYDROLASE DOMAIN-CONTAINING PROTEIN 2A-RELATED"/>
    <property type="match status" value="1"/>
</dbReference>
<evidence type="ECO:0000259" key="3">
    <source>
        <dbReference type="Pfam" id="PF01557"/>
    </source>
</evidence>
<evidence type="ECO:0000256" key="2">
    <source>
        <dbReference type="ARBA" id="ARBA00022723"/>
    </source>
</evidence>
<dbReference type="eggNOG" id="COG0179">
    <property type="taxonomic scope" value="Bacteria"/>
</dbReference>
<dbReference type="STRING" id="1121865.OMW_00572"/>
<dbReference type="Pfam" id="PF01557">
    <property type="entry name" value="FAA_hydrolase"/>
    <property type="match status" value="1"/>
</dbReference>
<proteinExistence type="inferred from homology"/>
<dbReference type="InterPro" id="IPR011234">
    <property type="entry name" value="Fumarylacetoacetase-like_C"/>
</dbReference>